<feature type="region of interest" description="Disordered" evidence="15">
    <location>
        <begin position="212"/>
        <end position="351"/>
    </location>
</feature>
<dbReference type="InterPro" id="IPR036509">
    <property type="entry name" value="Met_Sox_Rdtase_MsrA_sf"/>
</dbReference>
<feature type="compositionally biased region" description="Low complexity" evidence="15">
    <location>
        <begin position="262"/>
        <end position="276"/>
    </location>
</feature>
<comment type="function">
    <text evidence="10">Has an important function as a repair enzyme for proteins that have been inactivated by oxidation. Catalyzes the reversible oxidation-reduction of methionine sulfoxide in proteins to methionine.</text>
</comment>
<evidence type="ECO:0000256" key="14">
    <source>
        <dbReference type="RuleBase" id="RU369095"/>
    </source>
</evidence>
<dbReference type="InterPro" id="IPR045168">
    <property type="entry name" value="YTH_prot"/>
</dbReference>
<comment type="caution">
    <text evidence="17">The sequence shown here is derived from an EMBL/GenBank/DDBJ whole genome shotgun (WGS) entry which is preliminary data.</text>
</comment>
<name>A0A226MYB4_CALSU</name>
<keyword evidence="9" id="KW-0539">Nucleus</keyword>
<evidence type="ECO:0000259" key="16">
    <source>
        <dbReference type="PROSITE" id="PS50882"/>
    </source>
</evidence>
<evidence type="ECO:0000256" key="6">
    <source>
        <dbReference type="ARBA" id="ARBA00022490"/>
    </source>
</evidence>
<evidence type="ECO:0000256" key="9">
    <source>
        <dbReference type="ARBA" id="ARBA00023242"/>
    </source>
</evidence>
<dbReference type="GO" id="GO:0010494">
    <property type="term" value="C:cytoplasmic stress granule"/>
    <property type="evidence" value="ECO:0007669"/>
    <property type="project" value="UniProtKB-SubCell"/>
</dbReference>
<dbReference type="EMBL" id="MCFN01000339">
    <property type="protein sequence ID" value="OXB60274.1"/>
    <property type="molecule type" value="Genomic_DNA"/>
</dbReference>
<dbReference type="FunFam" id="3.10.590.10:FF:000001">
    <property type="entry name" value="YTH domain family 1, isoform CRA_a"/>
    <property type="match status" value="1"/>
</dbReference>
<evidence type="ECO:0000256" key="13">
    <source>
        <dbReference type="ARBA" id="ARBA00048782"/>
    </source>
</evidence>
<accession>A0A226MYB4</accession>
<evidence type="ECO:0000313" key="18">
    <source>
        <dbReference type="Proteomes" id="UP000198323"/>
    </source>
</evidence>
<dbReference type="OrthoDB" id="306690at2759"/>
<sequence>MSASSLLEQNNAYTAMSDSYLPNYYSPSIGFSYSLGEAAWSTGGDPPMPYLTSYGQLSNGEPHFLPDAMFGQPGALGSTPFLGQHGFNFFPSGIDFSAWGNNSSQGQSTQSSGYSSNYAYAPSSLGGAMIDGQSAFASETLNKAPGMNTIDQGMAALKLGSTDVASNVPKVVGSAVGSGSITSNIVASNSLPPATIAPPKPASWADIASKPAKQQPKLKTKNGIAGSTLPPPPIKHNMDIGTWDNKGPVAKAPSQALVQNMAQQPPQASPQPVAQQMNSSPPVAPGGQQSQPLPPPPPQPAPLPVPQPPAQPARWVAPRNRGSGFGQGGAEGGGVGAAQPSAGSAPSEPHPVLEKLRSINNYNPKDFDWNPKHGRVFIIKSYSEDDIHRSIKYNIWCSTEHGNKRLDAAYRSMNGKGPVYLLFSVNGSGHFCGVAEMKSAVDYNTCAGVWSQDKWKGRFDVRWIFVKDVPNSQLRHIRLENNENKPVTNSRDTQEVPLEKAKQVLKIIATYKHTTSIFDDFSHYEKRQEEEETVKKVLPSPSEALPGRAERLQVAATHAVTGNPTLPPFPPEMQTAIFGMGCFWGAERLFWEMPGVFSTQVGYAGGFTPNPTYEEVRSGRTGHAEVVRVVFDPHRISYEELLRAFWENHDPTQGMQQYEDVGTQYRSIILTLSPQQQEAALRSRDAYQQELRLQHRGDITTAIELAGDFYYAEERHQQYLHKVPGGYCGLKGTGVPCPIAP</sequence>
<keyword evidence="18" id="KW-1185">Reference proteome</keyword>
<evidence type="ECO:0000256" key="5">
    <source>
        <dbReference type="ARBA" id="ARBA00005591"/>
    </source>
</evidence>
<evidence type="ECO:0000256" key="15">
    <source>
        <dbReference type="SAM" id="MobiDB-lite"/>
    </source>
</evidence>
<keyword evidence="6" id="KW-0963">Cytoplasm</keyword>
<dbReference type="InterPro" id="IPR002569">
    <property type="entry name" value="Met_Sox_Rdtase_MsrA_dom"/>
</dbReference>
<dbReference type="GO" id="GO:0008113">
    <property type="term" value="F:peptide-methionine (S)-S-oxide reductase activity"/>
    <property type="evidence" value="ECO:0007669"/>
    <property type="project" value="UniProtKB-EC"/>
</dbReference>
<evidence type="ECO:0000256" key="11">
    <source>
        <dbReference type="ARBA" id="ARBA00038031"/>
    </source>
</evidence>
<dbReference type="GO" id="GO:0061157">
    <property type="term" value="P:mRNA destabilization"/>
    <property type="evidence" value="ECO:0007669"/>
    <property type="project" value="TreeGrafter"/>
</dbReference>
<evidence type="ECO:0000256" key="1">
    <source>
        <dbReference type="ARBA" id="ARBA00004123"/>
    </source>
</evidence>
<feature type="compositionally biased region" description="Pro residues" evidence="15">
    <location>
        <begin position="292"/>
        <end position="311"/>
    </location>
</feature>
<feature type="compositionally biased region" description="Low complexity" evidence="15">
    <location>
        <begin position="337"/>
        <end position="347"/>
    </location>
</feature>
<evidence type="ECO:0000256" key="3">
    <source>
        <dbReference type="ARBA" id="ARBA00004210"/>
    </source>
</evidence>
<dbReference type="NCBIfam" id="TIGR00401">
    <property type="entry name" value="msrA"/>
    <property type="match status" value="1"/>
</dbReference>
<comment type="similarity">
    <text evidence="11">Belongs to the YTHDF family. YTHDF2 subfamily.</text>
</comment>
<gene>
    <name evidence="17" type="ORF">ASZ78_011094</name>
</gene>
<dbReference type="STRING" id="9009.A0A226MYB4"/>
<feature type="domain" description="YTH" evidence="16">
    <location>
        <begin position="374"/>
        <end position="508"/>
    </location>
</feature>
<dbReference type="Gene3D" id="3.10.590.10">
    <property type="entry name" value="ph1033 like domains"/>
    <property type="match status" value="1"/>
</dbReference>
<dbReference type="PROSITE" id="PS50882">
    <property type="entry name" value="YTH"/>
    <property type="match status" value="1"/>
</dbReference>
<dbReference type="PANTHER" id="PTHR12357:SF8">
    <property type="entry name" value="YTH DOMAIN-CONTAINING FAMILY PROTEIN 2"/>
    <property type="match status" value="1"/>
</dbReference>
<dbReference type="AlphaFoldDB" id="A0A226MYB4"/>
<dbReference type="Gene3D" id="3.30.1060.10">
    <property type="entry name" value="Peptide methionine sulphoxide reductase MsrA"/>
    <property type="match status" value="1"/>
</dbReference>
<evidence type="ECO:0000313" key="17">
    <source>
        <dbReference type="EMBL" id="OXB60274.1"/>
    </source>
</evidence>
<evidence type="ECO:0000256" key="10">
    <source>
        <dbReference type="ARBA" id="ARBA00024679"/>
    </source>
</evidence>
<dbReference type="GO" id="GO:0005829">
    <property type="term" value="C:cytosol"/>
    <property type="evidence" value="ECO:0007669"/>
    <property type="project" value="UniProtKB-SubCell"/>
</dbReference>
<dbReference type="HAMAP" id="MF_01401">
    <property type="entry name" value="MsrA"/>
    <property type="match status" value="1"/>
</dbReference>
<dbReference type="SUPFAM" id="SSF55068">
    <property type="entry name" value="Peptide methionine sulfoxide reductase"/>
    <property type="match status" value="1"/>
</dbReference>
<dbReference type="SUPFAM" id="SSF81995">
    <property type="entry name" value="beta-sandwich domain of Sec23/24"/>
    <property type="match status" value="1"/>
</dbReference>
<feature type="compositionally biased region" description="Gly residues" evidence="15">
    <location>
        <begin position="323"/>
        <end position="336"/>
    </location>
</feature>
<dbReference type="InterPro" id="IPR007275">
    <property type="entry name" value="YTH_domain"/>
</dbReference>
<keyword evidence="7 14" id="KW-0694">RNA-binding</keyword>
<dbReference type="GO" id="GO:1990247">
    <property type="term" value="F:N6-methyladenosine-containing RNA reader activity"/>
    <property type="evidence" value="ECO:0007669"/>
    <property type="project" value="UniProtKB-UniRule"/>
</dbReference>
<evidence type="ECO:0000256" key="8">
    <source>
        <dbReference type="ARBA" id="ARBA00023002"/>
    </source>
</evidence>
<evidence type="ECO:0000256" key="4">
    <source>
        <dbReference type="ARBA" id="ARBA00004514"/>
    </source>
</evidence>
<reference evidence="17 18" key="1">
    <citation type="submission" date="2016-07" db="EMBL/GenBank/DDBJ databases">
        <title>Disparate Historic Effective Population Sizes Predicted by Modern Levels of Genome Diversity for the Scaled Quail (Callipepla squamata) and the Northern Bobwhite (Colinus virginianus): Inferences from First and Second Generation Draft Genome Assemblies for Sympatric New World Quail.</title>
        <authorList>
            <person name="Oldeschulte D.L."/>
            <person name="Halley Y.A."/>
            <person name="Bhattarai E.K."/>
            <person name="Brashear W.A."/>
            <person name="Hill J."/>
            <person name="Metz R.P."/>
            <person name="Johnson C.D."/>
            <person name="Rollins D."/>
            <person name="Peterson M.J."/>
            <person name="Bickhart D.M."/>
            <person name="Decker J.E."/>
            <person name="Seabury C.M."/>
        </authorList>
    </citation>
    <scope>NUCLEOTIDE SEQUENCE [LARGE SCALE GENOMIC DNA]</scope>
    <source>
        <strain evidence="17 18">Texas</strain>
        <tissue evidence="17">Leg muscle</tissue>
    </source>
</reference>
<comment type="function">
    <text evidence="14">Specifically recognizes and binds N6-methyladenosine (m6A)-containing RNAs, and regulates mRNA stability. M6A is a modification present at internal sites of mRNAs and some non-coding RNAs and plays a role in mRNA stability and processing.</text>
</comment>
<dbReference type="GO" id="GO:0005634">
    <property type="term" value="C:nucleus"/>
    <property type="evidence" value="ECO:0007669"/>
    <property type="project" value="UniProtKB-SubCell"/>
</dbReference>
<dbReference type="CDD" id="cd21134">
    <property type="entry name" value="YTH"/>
    <property type="match status" value="1"/>
</dbReference>
<organism evidence="17 18">
    <name type="scientific">Callipepla squamata</name>
    <name type="common">Scaled quail</name>
    <dbReference type="NCBI Taxonomy" id="9009"/>
    <lineage>
        <taxon>Eukaryota</taxon>
        <taxon>Metazoa</taxon>
        <taxon>Chordata</taxon>
        <taxon>Craniata</taxon>
        <taxon>Vertebrata</taxon>
        <taxon>Euteleostomi</taxon>
        <taxon>Archelosauria</taxon>
        <taxon>Archosauria</taxon>
        <taxon>Dinosauria</taxon>
        <taxon>Saurischia</taxon>
        <taxon>Theropoda</taxon>
        <taxon>Coelurosauria</taxon>
        <taxon>Aves</taxon>
        <taxon>Neognathae</taxon>
        <taxon>Galloanserae</taxon>
        <taxon>Galliformes</taxon>
        <taxon>Odontophoridae</taxon>
        <taxon>Callipepla</taxon>
    </lineage>
</organism>
<comment type="catalytic activity">
    <reaction evidence="12">
        <text>L-methionyl-[protein] + [thioredoxin]-disulfide + H2O = L-methionyl-(S)-S-oxide-[protein] + [thioredoxin]-dithiol</text>
        <dbReference type="Rhea" id="RHEA:14217"/>
        <dbReference type="Rhea" id="RHEA-COMP:10698"/>
        <dbReference type="Rhea" id="RHEA-COMP:10700"/>
        <dbReference type="Rhea" id="RHEA-COMP:12313"/>
        <dbReference type="Rhea" id="RHEA-COMP:12315"/>
        <dbReference type="ChEBI" id="CHEBI:15377"/>
        <dbReference type="ChEBI" id="CHEBI:16044"/>
        <dbReference type="ChEBI" id="CHEBI:29950"/>
        <dbReference type="ChEBI" id="CHEBI:44120"/>
        <dbReference type="ChEBI" id="CHEBI:50058"/>
        <dbReference type="EC" id="1.8.4.11"/>
    </reaction>
</comment>
<comment type="subcellular location">
    <subcellularLocation>
        <location evidence="2">Cytoplasm</location>
        <location evidence="2">P-body</location>
    </subcellularLocation>
    <subcellularLocation>
        <location evidence="3">Cytoplasm</location>
        <location evidence="3">Stress granule</location>
    </subcellularLocation>
    <subcellularLocation>
        <location evidence="4">Cytoplasm</location>
        <location evidence="4">Cytosol</location>
    </subcellularLocation>
    <subcellularLocation>
        <location evidence="1">Nucleus</location>
    </subcellularLocation>
</comment>
<dbReference type="PANTHER" id="PTHR12357">
    <property type="entry name" value="YTH YT521-B HOMOLOGY DOMAIN-CONTAINING"/>
    <property type="match status" value="1"/>
</dbReference>
<dbReference type="GO" id="GO:0003729">
    <property type="term" value="F:mRNA binding"/>
    <property type="evidence" value="ECO:0007669"/>
    <property type="project" value="UniProtKB-UniRule"/>
</dbReference>
<comment type="catalytic activity">
    <reaction evidence="13">
        <text>[thioredoxin]-disulfide + L-methionine + H2O = L-methionine (S)-S-oxide + [thioredoxin]-dithiol</text>
        <dbReference type="Rhea" id="RHEA:19993"/>
        <dbReference type="Rhea" id="RHEA-COMP:10698"/>
        <dbReference type="Rhea" id="RHEA-COMP:10700"/>
        <dbReference type="ChEBI" id="CHEBI:15377"/>
        <dbReference type="ChEBI" id="CHEBI:29950"/>
        <dbReference type="ChEBI" id="CHEBI:50058"/>
        <dbReference type="ChEBI" id="CHEBI:57844"/>
        <dbReference type="ChEBI" id="CHEBI:58772"/>
        <dbReference type="EC" id="1.8.4.11"/>
    </reaction>
</comment>
<keyword evidence="8" id="KW-0560">Oxidoreductase</keyword>
<dbReference type="GO" id="GO:0000932">
    <property type="term" value="C:P-body"/>
    <property type="evidence" value="ECO:0007669"/>
    <property type="project" value="UniProtKB-SubCell"/>
</dbReference>
<proteinExistence type="inferred from homology"/>
<dbReference type="Proteomes" id="UP000198323">
    <property type="component" value="Unassembled WGS sequence"/>
</dbReference>
<dbReference type="Pfam" id="PF04146">
    <property type="entry name" value="YTH"/>
    <property type="match status" value="1"/>
</dbReference>
<protein>
    <recommendedName>
        <fullName evidence="14">YTH domain-containing family protein</fullName>
    </recommendedName>
</protein>
<evidence type="ECO:0000256" key="12">
    <source>
        <dbReference type="ARBA" id="ARBA00047806"/>
    </source>
</evidence>
<dbReference type="Pfam" id="PF01625">
    <property type="entry name" value="PMSR"/>
    <property type="match status" value="1"/>
</dbReference>
<evidence type="ECO:0000256" key="7">
    <source>
        <dbReference type="ARBA" id="ARBA00022884"/>
    </source>
</evidence>
<dbReference type="FunFam" id="3.30.1060.10:FF:000001">
    <property type="entry name" value="Peptide methionine sulfoxide reductase MsrA"/>
    <property type="match status" value="1"/>
</dbReference>
<comment type="similarity">
    <text evidence="5">Belongs to the MsrA Met sulfoxide reductase family.</text>
</comment>
<evidence type="ECO:0000256" key="2">
    <source>
        <dbReference type="ARBA" id="ARBA00004201"/>
    </source>
</evidence>